<feature type="transmembrane region" description="Helical" evidence="1">
    <location>
        <begin position="123"/>
        <end position="148"/>
    </location>
</feature>
<sequence length="255" mass="28666">MYNNVKFLSLVEESCLLFKKTTKKIWIIAMIISVLSGGFIINETVDDSFYPETTYEDTSIPEETLTLGQDSTVEIVLIVLGVVLMIGIVLIIGVLINSVWYYLYKSIYEILNHEKIERAPLELVVKVSSIVVLKIILGLILFVVPGIIIGLKYAPLNYILCKNPELSSKEILNKTKVMSDGIKWKILVFTILISLISGLIVVLISPNLLVPGYICLDIFTSILKFIVSTIMVVFTGFFSMNLFIAVDNIKYKKLE</sequence>
<feature type="transmembrane region" description="Helical" evidence="1">
    <location>
        <begin position="75"/>
        <end position="103"/>
    </location>
</feature>
<evidence type="ECO:0000256" key="1">
    <source>
        <dbReference type="SAM" id="Phobius"/>
    </source>
</evidence>
<dbReference type="EMBL" id="JAUSWG010000003">
    <property type="protein sequence ID" value="MDQ0555899.1"/>
    <property type="molecule type" value="Genomic_DNA"/>
</dbReference>
<proteinExistence type="predicted"/>
<keyword evidence="1" id="KW-0472">Membrane</keyword>
<dbReference type="RefSeq" id="WP_307504025.1">
    <property type="nucleotide sequence ID" value="NZ_BAAACE010000014.1"/>
</dbReference>
<comment type="caution">
    <text evidence="2">The sequence shown here is derived from an EMBL/GenBank/DDBJ whole genome shotgun (WGS) entry which is preliminary data.</text>
</comment>
<organism evidence="2 3">
    <name type="scientific">Paraclostridium ghonii</name>
    <dbReference type="NCBI Taxonomy" id="29358"/>
    <lineage>
        <taxon>Bacteria</taxon>
        <taxon>Bacillati</taxon>
        <taxon>Bacillota</taxon>
        <taxon>Clostridia</taxon>
        <taxon>Peptostreptococcales</taxon>
        <taxon>Peptostreptococcaceae</taxon>
        <taxon>Paraclostridium</taxon>
    </lineage>
</organism>
<keyword evidence="3" id="KW-1185">Reference proteome</keyword>
<feature type="transmembrane region" description="Helical" evidence="1">
    <location>
        <begin position="25"/>
        <end position="41"/>
    </location>
</feature>
<feature type="transmembrane region" description="Helical" evidence="1">
    <location>
        <begin position="222"/>
        <end position="246"/>
    </location>
</feature>
<evidence type="ECO:0000313" key="3">
    <source>
        <dbReference type="Proteomes" id="UP001232584"/>
    </source>
</evidence>
<keyword evidence="1" id="KW-1133">Transmembrane helix</keyword>
<reference evidence="2 3" key="1">
    <citation type="submission" date="2023-07" db="EMBL/GenBank/DDBJ databases">
        <title>Genomic Encyclopedia of Type Strains, Phase IV (KMG-IV): sequencing the most valuable type-strain genomes for metagenomic binning, comparative biology and taxonomic classification.</title>
        <authorList>
            <person name="Goeker M."/>
        </authorList>
    </citation>
    <scope>NUCLEOTIDE SEQUENCE [LARGE SCALE GENOMIC DNA]</scope>
    <source>
        <strain evidence="2 3">DSM 15049</strain>
    </source>
</reference>
<keyword evidence="1" id="KW-0812">Transmembrane</keyword>
<evidence type="ECO:0008006" key="4">
    <source>
        <dbReference type="Google" id="ProtNLM"/>
    </source>
</evidence>
<feature type="transmembrane region" description="Helical" evidence="1">
    <location>
        <begin position="186"/>
        <end position="210"/>
    </location>
</feature>
<accession>A0ABU0MYB3</accession>
<gene>
    <name evidence="2" type="ORF">QOZ92_001012</name>
</gene>
<dbReference type="Proteomes" id="UP001232584">
    <property type="component" value="Unassembled WGS sequence"/>
</dbReference>
<name>A0ABU0MYB3_9FIRM</name>
<evidence type="ECO:0000313" key="2">
    <source>
        <dbReference type="EMBL" id="MDQ0555899.1"/>
    </source>
</evidence>
<protein>
    <recommendedName>
        <fullName evidence="4">Glycerophosphoryl diester phosphodiesterase membrane domain-containing protein</fullName>
    </recommendedName>
</protein>